<gene>
    <name evidence="1" type="ORF">JCM19235_1342</name>
</gene>
<dbReference type="AlphaFoldDB" id="A0A090S678"/>
<dbReference type="InterPro" id="IPR057383">
    <property type="entry name" value="Tad3"/>
</dbReference>
<dbReference type="EMBL" id="BBMR01000017">
    <property type="protein sequence ID" value="GAL23041.1"/>
    <property type="molecule type" value="Genomic_DNA"/>
</dbReference>
<protein>
    <submittedName>
        <fullName evidence="1">Uncharacterized protein</fullName>
    </submittedName>
</protein>
<evidence type="ECO:0000313" key="2">
    <source>
        <dbReference type="Proteomes" id="UP000029228"/>
    </source>
</evidence>
<name>A0A090S678_9VIBR</name>
<accession>A0A090S678</accession>
<proteinExistence type="predicted"/>
<sequence length="188" mass="21414">MNQQQQPQQSSMESETLKIVDRQLMAFQDNFVRRNGGILVNTNNPLHQRAINEANLLIASQGEDGIPVESIQAALDLLAAFCAQPFQSEQASKMTIGLFASLAQAQLLSPITEKDEWKEADASVLVNTRDNRVVKDGDKYFFTQGIIFTNDEGKQELRGRESWVEIELPVFNRTWFQNQLSKKWKLNR</sequence>
<reference evidence="1 2" key="1">
    <citation type="submission" date="2014-09" db="EMBL/GenBank/DDBJ databases">
        <title>Vibrio maritimus JCM 19235. (C45) whole genome shotgun sequence.</title>
        <authorList>
            <person name="Sawabe T."/>
            <person name="Meirelles P."/>
            <person name="Nakanishi M."/>
            <person name="Sayaka M."/>
            <person name="Hattori M."/>
            <person name="Ohkuma M."/>
        </authorList>
    </citation>
    <scope>NUCLEOTIDE SEQUENCE [LARGE SCALE GENOMIC DNA]</scope>
    <source>
        <strain evidence="2">JCM19235</strain>
    </source>
</reference>
<comment type="caution">
    <text evidence="1">The sequence shown here is derived from an EMBL/GenBank/DDBJ whole genome shotgun (WGS) entry which is preliminary data.</text>
</comment>
<keyword evidence="2" id="KW-1185">Reference proteome</keyword>
<dbReference type="Pfam" id="PF25185">
    <property type="entry name" value="Tad3"/>
    <property type="match status" value="1"/>
</dbReference>
<organism evidence="1 2">
    <name type="scientific">Vibrio maritimus</name>
    <dbReference type="NCBI Taxonomy" id="990268"/>
    <lineage>
        <taxon>Bacteria</taxon>
        <taxon>Pseudomonadati</taxon>
        <taxon>Pseudomonadota</taxon>
        <taxon>Gammaproteobacteria</taxon>
        <taxon>Vibrionales</taxon>
        <taxon>Vibrionaceae</taxon>
        <taxon>Vibrio</taxon>
    </lineage>
</organism>
<dbReference type="Proteomes" id="UP000029228">
    <property type="component" value="Unassembled WGS sequence"/>
</dbReference>
<dbReference type="STRING" id="990268.JCM19235_1342"/>
<evidence type="ECO:0000313" key="1">
    <source>
        <dbReference type="EMBL" id="GAL23041.1"/>
    </source>
</evidence>